<reference evidence="1 2" key="1">
    <citation type="submission" date="2019-12" db="EMBL/GenBank/DDBJ databases">
        <title>Genomic-based taxomic classification of the family Erythrobacteraceae.</title>
        <authorList>
            <person name="Xu L."/>
        </authorList>
    </citation>
    <scope>NUCLEOTIDE SEQUENCE [LARGE SCALE GENOMIC DNA]</scope>
    <source>
        <strain evidence="1 2">LMG 29518</strain>
    </source>
</reference>
<comment type="caution">
    <text evidence="1">The sequence shown here is derived from an EMBL/GenBank/DDBJ whole genome shotgun (WGS) entry which is preliminary data.</text>
</comment>
<evidence type="ECO:0008006" key="3">
    <source>
        <dbReference type="Google" id="ProtNLM"/>
    </source>
</evidence>
<evidence type="ECO:0000313" key="2">
    <source>
        <dbReference type="Proteomes" id="UP000438476"/>
    </source>
</evidence>
<dbReference type="AlphaFoldDB" id="A0A6I4T2K9"/>
<dbReference type="GO" id="GO:0016829">
    <property type="term" value="F:lyase activity"/>
    <property type="evidence" value="ECO:0007669"/>
    <property type="project" value="InterPro"/>
</dbReference>
<dbReference type="InterPro" id="IPR023375">
    <property type="entry name" value="ADC_dom_sf"/>
</dbReference>
<sequence length="243" mass="27636">MQGRLTKDQFGLTMPVQSAAYVEKPSYWRNADWYTFEYRTDPEAAAAIVPEQLELTDPSHVRLIFADYEWSTGGPYREILQCINVLYGGEEYAYFTQAGVSQSIALMAGREGYGFPKKIGHISFEKHEDLVGMYYERPQGLRVMNGVFRGLSPMEVPESFMLKGLNLRVIQSPDPDEPYSLAELVLGELECRPKFAWLGEGNCHYTGVSDLDPWHQLPVREKIQASWMRLDINLAGASIVQRL</sequence>
<dbReference type="EMBL" id="WTYT01000001">
    <property type="protein sequence ID" value="MXO64562.1"/>
    <property type="molecule type" value="Genomic_DNA"/>
</dbReference>
<dbReference type="OrthoDB" id="1950454at2"/>
<dbReference type="Proteomes" id="UP000438476">
    <property type="component" value="Unassembled WGS sequence"/>
</dbReference>
<accession>A0A6I4T2K9</accession>
<proteinExistence type="predicted"/>
<evidence type="ECO:0000313" key="1">
    <source>
        <dbReference type="EMBL" id="MXO64562.1"/>
    </source>
</evidence>
<dbReference type="Pfam" id="PF06314">
    <property type="entry name" value="ADC"/>
    <property type="match status" value="1"/>
</dbReference>
<keyword evidence="2" id="KW-1185">Reference proteome</keyword>
<dbReference type="InterPro" id="IPR010451">
    <property type="entry name" value="Acetoacetate_decarboxylase"/>
</dbReference>
<dbReference type="SUPFAM" id="SSF160104">
    <property type="entry name" value="Acetoacetate decarboxylase-like"/>
    <property type="match status" value="1"/>
</dbReference>
<protein>
    <recommendedName>
        <fullName evidence="3">Acetoacetate decarboxylase</fullName>
    </recommendedName>
</protein>
<gene>
    <name evidence="1" type="ORF">GRI91_02170</name>
</gene>
<dbReference type="Gene3D" id="2.40.400.10">
    <property type="entry name" value="Acetoacetate decarboxylase-like"/>
    <property type="match status" value="1"/>
</dbReference>
<name>A0A6I4T2K9_9SPHN</name>
<dbReference type="RefSeq" id="WP_160734982.1">
    <property type="nucleotide sequence ID" value="NZ_WTYT01000001.1"/>
</dbReference>
<organism evidence="1 2">
    <name type="scientific">Altericroceibacterium endophyticum</name>
    <dbReference type="NCBI Taxonomy" id="1808508"/>
    <lineage>
        <taxon>Bacteria</taxon>
        <taxon>Pseudomonadati</taxon>
        <taxon>Pseudomonadota</taxon>
        <taxon>Alphaproteobacteria</taxon>
        <taxon>Sphingomonadales</taxon>
        <taxon>Erythrobacteraceae</taxon>
        <taxon>Altericroceibacterium</taxon>
    </lineage>
</organism>